<comment type="catalytic activity">
    <reaction evidence="6">
        <text>L-aspartate + NAD(+) + H2O = oxaloacetate + NH4(+) + NADH + H(+)</text>
        <dbReference type="Rhea" id="RHEA:11788"/>
        <dbReference type="ChEBI" id="CHEBI:15377"/>
        <dbReference type="ChEBI" id="CHEBI:15378"/>
        <dbReference type="ChEBI" id="CHEBI:16452"/>
        <dbReference type="ChEBI" id="CHEBI:28938"/>
        <dbReference type="ChEBI" id="CHEBI:29991"/>
        <dbReference type="ChEBI" id="CHEBI:57540"/>
        <dbReference type="ChEBI" id="CHEBI:57945"/>
        <dbReference type="EC" id="1.4.1.21"/>
    </reaction>
</comment>
<feature type="domain" description="Aspartate/homoserine dehydrogenase NAD-binding" evidence="8">
    <location>
        <begin position="13"/>
        <end position="123"/>
    </location>
</feature>
<dbReference type="Proteomes" id="UP001589789">
    <property type="component" value="Unassembled WGS sequence"/>
</dbReference>
<evidence type="ECO:0000313" key="10">
    <source>
        <dbReference type="Proteomes" id="UP001589789"/>
    </source>
</evidence>
<keyword evidence="5 6" id="KW-0520">NAD</keyword>
<organism evidence="9 10">
    <name type="scientific">Muricoccus vinaceus</name>
    <dbReference type="NCBI Taxonomy" id="424704"/>
    <lineage>
        <taxon>Bacteria</taxon>
        <taxon>Pseudomonadati</taxon>
        <taxon>Pseudomonadota</taxon>
        <taxon>Alphaproteobacteria</taxon>
        <taxon>Acetobacterales</taxon>
        <taxon>Roseomonadaceae</taxon>
        <taxon>Muricoccus</taxon>
    </lineage>
</organism>
<sequence>MTSRAPLRVAVAGLGAVGMAVVAALEAGLPGCTLAAVSARDIEGARARLARAVAHPVPVVPVEELEPLADIVVEAAPAALLPDIAAPFLRAGKGVVVLSAGALLRAEHLIALAREGGGQITVPTGALIGLDAVAAAAEGVIHSVRMVTRKPVRGLVGAPYLVENNIAIADIREPLRVFKGTPREAAIGFPANLNVAVALSLAGIGPDRTELEIWADPALTRNTHRIEVEADSASFSMSIENIPSENPKTGRITALSVVACLRKMGAPLRVGT</sequence>
<dbReference type="Pfam" id="PF03447">
    <property type="entry name" value="NAD_binding_3"/>
    <property type="match status" value="1"/>
</dbReference>
<comment type="caution">
    <text evidence="9">The sequence shown here is derived from an EMBL/GenBank/DDBJ whole genome shotgun (WGS) entry which is preliminary data.</text>
</comment>
<keyword evidence="3 6" id="KW-0521">NADP</keyword>
<dbReference type="SUPFAM" id="SSF51735">
    <property type="entry name" value="NAD(P)-binding Rossmann-fold domains"/>
    <property type="match status" value="1"/>
</dbReference>
<dbReference type="Gene3D" id="3.30.360.10">
    <property type="entry name" value="Dihydrodipicolinate Reductase, domain 2"/>
    <property type="match status" value="1"/>
</dbReference>
<dbReference type="PANTHER" id="PTHR31873">
    <property type="entry name" value="L-ASPARTATE DEHYDROGENASE-RELATED"/>
    <property type="match status" value="1"/>
</dbReference>
<dbReference type="RefSeq" id="WP_377049564.1">
    <property type="nucleotide sequence ID" value="NZ_JBHLVZ010000005.1"/>
</dbReference>
<dbReference type="InterPro" id="IPR011182">
    <property type="entry name" value="L-Asp_DH"/>
</dbReference>
<dbReference type="HAMAP" id="MF_01265">
    <property type="entry name" value="NadX"/>
    <property type="match status" value="1"/>
</dbReference>
<dbReference type="InterPro" id="IPR020626">
    <property type="entry name" value="Asp_DH_prok"/>
</dbReference>
<comment type="function">
    <text evidence="6">Specifically catalyzes the NAD or NADP-dependent dehydrogenation of L-aspartate to iminoaspartate.</text>
</comment>
<keyword evidence="10" id="KW-1185">Reference proteome</keyword>
<dbReference type="EMBL" id="JBHLVZ010000005">
    <property type="protein sequence ID" value="MFC0385416.1"/>
    <property type="molecule type" value="Genomic_DNA"/>
</dbReference>
<dbReference type="SUPFAM" id="SSF55347">
    <property type="entry name" value="Glyceraldehyde-3-phosphate dehydrogenase-like, C-terminal domain"/>
    <property type="match status" value="1"/>
</dbReference>
<evidence type="ECO:0000256" key="1">
    <source>
        <dbReference type="ARBA" id="ARBA00008331"/>
    </source>
</evidence>
<evidence type="ECO:0000259" key="8">
    <source>
        <dbReference type="Pfam" id="PF03447"/>
    </source>
</evidence>
<feature type="binding site" evidence="6">
    <location>
        <position position="126"/>
    </location>
    <ligand>
        <name>NAD(+)</name>
        <dbReference type="ChEBI" id="CHEBI:57540"/>
    </ligand>
</feature>
<feature type="active site" evidence="6">
    <location>
        <position position="224"/>
    </location>
</feature>
<protein>
    <recommendedName>
        <fullName evidence="6">L-aspartate dehydrogenase</fullName>
        <ecNumber evidence="6">1.4.1.21</ecNumber>
    </recommendedName>
</protein>
<name>A0ABV6IPA1_9PROT</name>
<dbReference type="NCBIfam" id="NF009825">
    <property type="entry name" value="PRK13302.1"/>
    <property type="match status" value="1"/>
</dbReference>
<comment type="pathway">
    <text evidence="6">Cofactor biosynthesis; NAD(+) biosynthesis; iminoaspartate from L-aspartate (dehydrogenase route): step 1/1.</text>
</comment>
<comment type="miscellaneous">
    <text evidence="6">The iminoaspartate product is unstable in aqueous solution and can decompose to oxaloacetate and ammonia.</text>
</comment>
<evidence type="ECO:0000256" key="2">
    <source>
        <dbReference type="ARBA" id="ARBA00022642"/>
    </source>
</evidence>
<comment type="similarity">
    <text evidence="1 6">Belongs to the L-aspartate dehydrogenase family.</text>
</comment>
<keyword evidence="4 6" id="KW-0560">Oxidoreductase</keyword>
<proteinExistence type="inferred from homology"/>
<evidence type="ECO:0000256" key="3">
    <source>
        <dbReference type="ARBA" id="ARBA00022857"/>
    </source>
</evidence>
<evidence type="ECO:0000256" key="6">
    <source>
        <dbReference type="HAMAP-Rule" id="MF_01265"/>
    </source>
</evidence>
<comment type="catalytic activity">
    <reaction evidence="6">
        <text>L-aspartate + NADP(+) + H2O = oxaloacetate + NH4(+) + NADPH + H(+)</text>
        <dbReference type="Rhea" id="RHEA:11784"/>
        <dbReference type="ChEBI" id="CHEBI:15377"/>
        <dbReference type="ChEBI" id="CHEBI:15378"/>
        <dbReference type="ChEBI" id="CHEBI:16452"/>
        <dbReference type="ChEBI" id="CHEBI:28938"/>
        <dbReference type="ChEBI" id="CHEBI:29991"/>
        <dbReference type="ChEBI" id="CHEBI:57783"/>
        <dbReference type="ChEBI" id="CHEBI:58349"/>
        <dbReference type="EC" id="1.4.1.21"/>
    </reaction>
</comment>
<evidence type="ECO:0000313" key="9">
    <source>
        <dbReference type="EMBL" id="MFC0385416.1"/>
    </source>
</evidence>
<feature type="binding site" evidence="6">
    <location>
        <position position="194"/>
    </location>
    <ligand>
        <name>NAD(+)</name>
        <dbReference type="ChEBI" id="CHEBI:57540"/>
    </ligand>
</feature>
<dbReference type="InterPro" id="IPR036291">
    <property type="entry name" value="NAD(P)-bd_dom_sf"/>
</dbReference>
<feature type="domain" description="Aspartate dehydrogenase" evidence="7">
    <location>
        <begin position="172"/>
        <end position="258"/>
    </location>
</feature>
<accession>A0ABV6IPA1</accession>
<dbReference type="PIRSF" id="PIRSF005227">
    <property type="entry name" value="Asp_dh_NAD_syn"/>
    <property type="match status" value="1"/>
</dbReference>
<evidence type="ECO:0000256" key="4">
    <source>
        <dbReference type="ARBA" id="ARBA00023002"/>
    </source>
</evidence>
<reference evidence="9 10" key="1">
    <citation type="submission" date="2024-09" db="EMBL/GenBank/DDBJ databases">
        <authorList>
            <person name="Sun Q."/>
            <person name="Mori K."/>
        </authorList>
    </citation>
    <scope>NUCLEOTIDE SEQUENCE [LARGE SCALE GENOMIC DNA]</scope>
    <source>
        <strain evidence="9 10">CCM 7468</strain>
    </source>
</reference>
<dbReference type="EC" id="1.4.1.21" evidence="6"/>
<evidence type="ECO:0000256" key="5">
    <source>
        <dbReference type="ARBA" id="ARBA00023027"/>
    </source>
</evidence>
<dbReference type="Pfam" id="PF01958">
    <property type="entry name" value="Asp_DH_C"/>
    <property type="match status" value="1"/>
</dbReference>
<dbReference type="Gene3D" id="3.40.50.720">
    <property type="entry name" value="NAD(P)-binding Rossmann-like Domain"/>
    <property type="match status" value="1"/>
</dbReference>
<keyword evidence="2 6" id="KW-0662">Pyridine nucleotide biosynthesis</keyword>
<dbReference type="InterPro" id="IPR002811">
    <property type="entry name" value="Asp_DH"/>
</dbReference>
<gene>
    <name evidence="6" type="primary">nadX</name>
    <name evidence="9" type="ORF">ACFFIC_07580</name>
</gene>
<dbReference type="PANTHER" id="PTHR31873:SF6">
    <property type="entry name" value="ASPARTATE DEHYDROGENASE DOMAIN-CONTAINING PROTEIN"/>
    <property type="match status" value="1"/>
</dbReference>
<dbReference type="InterPro" id="IPR005106">
    <property type="entry name" value="Asp/hSer_DH_NAD-bd"/>
</dbReference>
<evidence type="ECO:0000259" key="7">
    <source>
        <dbReference type="Pfam" id="PF01958"/>
    </source>
</evidence>